<dbReference type="InterPro" id="IPR013132">
    <property type="entry name" value="PseI/NeuA/B-like_N"/>
</dbReference>
<dbReference type="InterPro" id="IPR013785">
    <property type="entry name" value="Aldolase_TIM"/>
</dbReference>
<dbReference type="RefSeq" id="WP_057623697.1">
    <property type="nucleotide sequence ID" value="NZ_LKHV02000001.1"/>
</dbReference>
<reference evidence="3" key="2">
    <citation type="journal article" date="2016" name="Genome Announc.">
        <title>Draft Genome Sequences of Two Novel Amoeba-Resistant Intranuclear Bacteria, 'Candidatus Berkiella cookevillensis' and 'Candidatus Berkiella aquae'.</title>
        <authorList>
            <person name="Mehari Y.T."/>
            <person name="Arivett B.A."/>
            <person name="Farone A.L."/>
            <person name="Gunderson J.H."/>
            <person name="Farone M.B."/>
        </authorList>
    </citation>
    <scope>NUCLEOTIDE SEQUENCE</scope>
    <source>
        <strain evidence="3">CC99</strain>
    </source>
</reference>
<reference evidence="3" key="3">
    <citation type="submission" date="2021-06" db="EMBL/GenBank/DDBJ databases">
        <title>Genomic Description and Analysis of Intracellular Bacteria, Candidatus Berkiella cookevillensis and Candidatus Berkiella aquae.</title>
        <authorList>
            <person name="Kidane D.T."/>
            <person name="Mehari Y.T."/>
            <person name="Rice F.C."/>
            <person name="Arivett B.A."/>
            <person name="Farone A.L."/>
            <person name="Berk S.G."/>
            <person name="Farone M.B."/>
        </authorList>
    </citation>
    <scope>NUCLEOTIDE SEQUENCE</scope>
    <source>
        <strain evidence="3">CC99</strain>
    </source>
</reference>
<evidence type="ECO:0000259" key="1">
    <source>
        <dbReference type="Pfam" id="PF03102"/>
    </source>
</evidence>
<dbReference type="OrthoDB" id="9781701at2"/>
<evidence type="ECO:0000313" key="2">
    <source>
        <dbReference type="EMBL" id="KRG19691.1"/>
    </source>
</evidence>
<organism evidence="2">
    <name type="scientific">Candidatus Berkiella cookevillensis</name>
    <dbReference type="NCBI Taxonomy" id="437022"/>
    <lineage>
        <taxon>Bacteria</taxon>
        <taxon>Pseudomonadati</taxon>
        <taxon>Pseudomonadota</taxon>
        <taxon>Gammaproteobacteria</taxon>
        <taxon>Candidatus Berkiellales</taxon>
        <taxon>Candidatus Berkiellaceae</taxon>
        <taxon>Candidatus Berkiella</taxon>
    </lineage>
</organism>
<keyword evidence="2" id="KW-0808">Transferase</keyword>
<evidence type="ECO:0000313" key="4">
    <source>
        <dbReference type="Proteomes" id="UP000051494"/>
    </source>
</evidence>
<sequence length="234" mass="26601">MNTIEIIAEIGQNHNGDMELAKQLIRHAKQAGAGVAKFQLYDAKKLFPKENNPWYDYNLSTELSRENLYTLADECNAVGIEFMASVFDIERIEWLEAIEVKRYKIASRSIFDAELISSLIQTQKPIIASLGHWKEDNFPVINAKKIDYLYCVSKYPTELGDLKLNTIDFKKYSGFSDHTIGISASQIAMAKGAFIIEKHFTSDKTMHGPDHSCSMDINELKQLCHFRDDLLASL</sequence>
<dbReference type="AlphaFoldDB" id="A0A0Q9YGI4"/>
<dbReference type="GO" id="GO:0047444">
    <property type="term" value="F:N-acylneuraminate-9-phosphate synthase activity"/>
    <property type="evidence" value="ECO:0007669"/>
    <property type="project" value="TreeGrafter"/>
</dbReference>
<keyword evidence="4" id="KW-1185">Reference proteome</keyword>
<dbReference type="SUPFAM" id="SSF51569">
    <property type="entry name" value="Aldolase"/>
    <property type="match status" value="1"/>
</dbReference>
<feature type="domain" description="PseI/NeuA/B-like" evidence="1">
    <location>
        <begin position="24"/>
        <end position="225"/>
    </location>
</feature>
<comment type="caution">
    <text evidence="2">The sequence shown here is derived from an EMBL/GenBank/DDBJ whole genome shotgun (WGS) entry which is preliminary data.</text>
</comment>
<dbReference type="PANTHER" id="PTHR42966">
    <property type="entry name" value="N-ACETYLNEURAMINATE SYNTHASE"/>
    <property type="match status" value="1"/>
</dbReference>
<dbReference type="EMBL" id="LKHV02000001">
    <property type="protein sequence ID" value="MCS5707688.1"/>
    <property type="molecule type" value="Genomic_DNA"/>
</dbReference>
<dbReference type="InterPro" id="IPR051690">
    <property type="entry name" value="PseI-like"/>
</dbReference>
<gene>
    <name evidence="2" type="primary">neuB</name>
    <name evidence="3" type="ORF">CC99x_002085</name>
    <name evidence="2" type="ORF">CC99x_00705</name>
</gene>
<evidence type="ECO:0000313" key="3">
    <source>
        <dbReference type="EMBL" id="MCS5707688.1"/>
    </source>
</evidence>
<protein>
    <submittedName>
        <fullName evidence="2">N,N'-diacetyllegionaminic acid synthase</fullName>
        <ecNumber evidence="2">2.5.1.101</ecNumber>
    </submittedName>
    <submittedName>
        <fullName evidence="3">N-acetylneuraminate synthase family protein</fullName>
    </submittedName>
</protein>
<dbReference type="PATRIC" id="fig|1590042.3.peg.722"/>
<dbReference type="Proteomes" id="UP000051494">
    <property type="component" value="Unassembled WGS sequence"/>
</dbReference>
<accession>A0A0Q9YGI4</accession>
<dbReference type="PANTHER" id="PTHR42966:SF1">
    <property type="entry name" value="SIALIC ACID SYNTHASE"/>
    <property type="match status" value="1"/>
</dbReference>
<dbReference type="STRING" id="437022.CC99x_00705"/>
<name>A0A0Q9YGI4_9GAMM</name>
<dbReference type="EMBL" id="LKHV01000002">
    <property type="protein sequence ID" value="KRG19691.1"/>
    <property type="molecule type" value="Genomic_DNA"/>
</dbReference>
<dbReference type="Gene3D" id="3.20.20.70">
    <property type="entry name" value="Aldolase class I"/>
    <property type="match status" value="1"/>
</dbReference>
<reference evidence="2" key="1">
    <citation type="submission" date="2015-09" db="EMBL/GenBank/DDBJ databases">
        <title>Draft Genome Sequences of Two Novel Amoeba-resistant Intranuclear Bacteria, Candidatus Berkiella cookevillensis and Candidatus Berkiella aquae.</title>
        <authorList>
            <person name="Mehari Y.T."/>
            <person name="Arivett B.A."/>
            <person name="Farone A.L."/>
            <person name="Gunderson J.H."/>
            <person name="Farone M.B."/>
        </authorList>
    </citation>
    <scope>NUCLEOTIDE SEQUENCE [LARGE SCALE GENOMIC DNA]</scope>
    <source>
        <strain evidence="2">CC99</strain>
    </source>
</reference>
<dbReference type="Pfam" id="PF03102">
    <property type="entry name" value="NeuB"/>
    <property type="match status" value="1"/>
</dbReference>
<dbReference type="EC" id="2.5.1.101" evidence="2"/>
<proteinExistence type="predicted"/>
<dbReference type="GO" id="GO:0016051">
    <property type="term" value="P:carbohydrate biosynthetic process"/>
    <property type="evidence" value="ECO:0007669"/>
    <property type="project" value="InterPro"/>
</dbReference>